<dbReference type="eggNOG" id="COG3335">
    <property type="taxonomic scope" value="Bacteria"/>
</dbReference>
<evidence type="ECO:0008006" key="3">
    <source>
        <dbReference type="Google" id="ProtNLM"/>
    </source>
</evidence>
<gene>
    <name evidence="1" type="ordered locus">Mnod_4312</name>
</gene>
<evidence type="ECO:0000313" key="2">
    <source>
        <dbReference type="Proteomes" id="UP000008207"/>
    </source>
</evidence>
<dbReference type="KEGG" id="mno:Mnod_4312"/>
<name>B8IAC5_METNO</name>
<dbReference type="HOGENOM" id="CLU_056788_6_1_5"/>
<dbReference type="EMBL" id="CP001349">
    <property type="protein sequence ID" value="ACL59188.1"/>
    <property type="molecule type" value="Genomic_DNA"/>
</dbReference>
<evidence type="ECO:0000313" key="1">
    <source>
        <dbReference type="EMBL" id="ACL59188.1"/>
    </source>
</evidence>
<dbReference type="RefSeq" id="WP_015930829.1">
    <property type="nucleotide sequence ID" value="NC_011894.1"/>
</dbReference>
<protein>
    <recommendedName>
        <fullName evidence="3">Tc1-like transposase DDE domain-containing protein</fullName>
    </recommendedName>
</protein>
<sequence length="111" mass="12411">MLPRVCTQAMDRFLADFAASIPADTHAGMVLDGAGWHDPRSGTVPPNLTLVPLPPYRPELDPVERVWLSHRLLTDYEPVVDACCRAWTAITKETGRIKSLYAYPYLEQISS</sequence>
<dbReference type="STRING" id="460265.Mnod_4312"/>
<dbReference type="Proteomes" id="UP000008207">
    <property type="component" value="Chromosome"/>
</dbReference>
<reference evidence="1 2" key="1">
    <citation type="submission" date="2009-01" db="EMBL/GenBank/DDBJ databases">
        <title>Complete sequence of chromosome of Methylobacterium nodulans ORS 2060.</title>
        <authorList>
            <consortium name="US DOE Joint Genome Institute"/>
            <person name="Lucas S."/>
            <person name="Copeland A."/>
            <person name="Lapidus A."/>
            <person name="Glavina del Rio T."/>
            <person name="Dalin E."/>
            <person name="Tice H."/>
            <person name="Bruce D."/>
            <person name="Goodwin L."/>
            <person name="Pitluck S."/>
            <person name="Sims D."/>
            <person name="Brettin T."/>
            <person name="Detter J.C."/>
            <person name="Han C."/>
            <person name="Larimer F."/>
            <person name="Land M."/>
            <person name="Hauser L."/>
            <person name="Kyrpides N."/>
            <person name="Ivanova N."/>
            <person name="Marx C.J."/>
            <person name="Richardson P."/>
        </authorList>
    </citation>
    <scope>NUCLEOTIDE SEQUENCE [LARGE SCALE GENOMIC DNA]</scope>
    <source>
        <strain evidence="2">LMG 21967 / CNCM I-2342 / ORS 2060</strain>
    </source>
</reference>
<keyword evidence="2" id="KW-1185">Reference proteome</keyword>
<accession>B8IAC5</accession>
<organism evidence="1 2">
    <name type="scientific">Methylobacterium nodulans (strain LMG 21967 / CNCM I-2342 / ORS 2060)</name>
    <dbReference type="NCBI Taxonomy" id="460265"/>
    <lineage>
        <taxon>Bacteria</taxon>
        <taxon>Pseudomonadati</taxon>
        <taxon>Pseudomonadota</taxon>
        <taxon>Alphaproteobacteria</taxon>
        <taxon>Hyphomicrobiales</taxon>
        <taxon>Methylobacteriaceae</taxon>
        <taxon>Methylobacterium</taxon>
    </lineage>
</organism>
<dbReference type="AlphaFoldDB" id="B8IAC5"/>
<proteinExistence type="predicted"/>